<comment type="caution">
    <text evidence="2">The sequence shown here is derived from an EMBL/GenBank/DDBJ whole genome shotgun (WGS) entry which is preliminary data.</text>
</comment>
<evidence type="ECO:0000259" key="1">
    <source>
        <dbReference type="SMART" id="SM00966"/>
    </source>
</evidence>
<dbReference type="AlphaFoldDB" id="A0A0A0F3V8"/>
<organism evidence="2 3">
    <name type="scientific">Lysobacter arseniciresistens ZS79</name>
    <dbReference type="NCBI Taxonomy" id="913325"/>
    <lineage>
        <taxon>Bacteria</taxon>
        <taxon>Pseudomonadati</taxon>
        <taxon>Pseudomonadota</taxon>
        <taxon>Gammaproteobacteria</taxon>
        <taxon>Lysobacterales</taxon>
        <taxon>Lysobacteraceae</taxon>
        <taxon>Novilysobacter</taxon>
    </lineage>
</organism>
<dbReference type="SMART" id="SM00966">
    <property type="entry name" value="SpoVT_AbrB"/>
    <property type="match status" value="1"/>
</dbReference>
<proteinExistence type="predicted"/>
<dbReference type="InterPro" id="IPR037914">
    <property type="entry name" value="SpoVT-AbrB_sf"/>
</dbReference>
<dbReference type="STRING" id="913325.N799_12645"/>
<name>A0A0A0F3V8_9GAMM</name>
<dbReference type="Proteomes" id="UP000029989">
    <property type="component" value="Unassembled WGS sequence"/>
</dbReference>
<reference evidence="2 3" key="1">
    <citation type="journal article" date="2015" name="Stand. Genomic Sci.">
        <title>Genomic information of the arsenic-resistant bacterium Lysobacter arseniciresistens type strain ZS79(T) and comparison of Lysobacter draft genomes.</title>
        <authorList>
            <person name="Liu L."/>
            <person name="Zhang S."/>
            <person name="Luo M."/>
            <person name="Wang G."/>
        </authorList>
    </citation>
    <scope>NUCLEOTIDE SEQUENCE [LARGE SCALE GENOMIC DNA]</scope>
    <source>
        <strain evidence="2 3">ZS79</strain>
    </source>
</reference>
<dbReference type="SUPFAM" id="SSF89447">
    <property type="entry name" value="AbrB/MazE/MraZ-like"/>
    <property type="match status" value="1"/>
</dbReference>
<dbReference type="EMBL" id="AVPT01000006">
    <property type="protein sequence ID" value="KGM57038.1"/>
    <property type="molecule type" value="Genomic_DNA"/>
</dbReference>
<dbReference type="InterPro" id="IPR007159">
    <property type="entry name" value="SpoVT-AbrB_dom"/>
</dbReference>
<dbReference type="GO" id="GO:0003677">
    <property type="term" value="F:DNA binding"/>
    <property type="evidence" value="ECO:0007669"/>
    <property type="project" value="InterPro"/>
</dbReference>
<protein>
    <submittedName>
        <fullName evidence="2">Transcriptional regulator</fullName>
    </submittedName>
</protein>
<evidence type="ECO:0000313" key="3">
    <source>
        <dbReference type="Proteomes" id="UP000029989"/>
    </source>
</evidence>
<sequence>MKLKITAIGNSAGVILPKDLLSRLRLEKGDELFAIETPDGVRLTTYDPTLAAQMEVAEKVMREDRAVLHKLAQ</sequence>
<dbReference type="Pfam" id="PF04014">
    <property type="entry name" value="MazE_antitoxin"/>
    <property type="match status" value="1"/>
</dbReference>
<accession>A0A0A0F3V8</accession>
<feature type="domain" description="SpoVT-AbrB" evidence="1">
    <location>
        <begin position="6"/>
        <end position="49"/>
    </location>
</feature>
<dbReference type="eggNOG" id="COG2002">
    <property type="taxonomic scope" value="Bacteria"/>
</dbReference>
<dbReference type="InterPro" id="IPR013432">
    <property type="entry name" value="Doc_partner"/>
</dbReference>
<dbReference type="OrthoDB" id="5459182at2"/>
<evidence type="ECO:0000313" key="2">
    <source>
        <dbReference type="EMBL" id="KGM57038.1"/>
    </source>
</evidence>
<gene>
    <name evidence="2" type="ORF">N799_12645</name>
</gene>
<keyword evidence="3" id="KW-1185">Reference proteome</keyword>
<dbReference type="Gene3D" id="2.10.260.10">
    <property type="match status" value="1"/>
</dbReference>
<dbReference type="NCBIfam" id="TIGR02609">
    <property type="entry name" value="doc_partner"/>
    <property type="match status" value="1"/>
</dbReference>
<dbReference type="RefSeq" id="WP_036208876.1">
    <property type="nucleotide sequence ID" value="NZ_AVPT01000006.1"/>
</dbReference>